<evidence type="ECO:0000256" key="1">
    <source>
        <dbReference type="SAM" id="Phobius"/>
    </source>
</evidence>
<protein>
    <submittedName>
        <fullName evidence="3">Uncharacterized protein</fullName>
    </submittedName>
</protein>
<evidence type="ECO:0000313" key="2">
    <source>
        <dbReference type="EMBL" id="GEM01139.1"/>
    </source>
</evidence>
<accession>A0A1I5NCW1</accession>
<gene>
    <name evidence="2" type="ORF">HHA03_06710</name>
    <name evidence="3" type="ORF">SAMN05421839_10882</name>
</gene>
<evidence type="ECO:0000313" key="3">
    <source>
        <dbReference type="EMBL" id="SFP19226.1"/>
    </source>
</evidence>
<dbReference type="Proteomes" id="UP000321547">
    <property type="component" value="Unassembled WGS sequence"/>
</dbReference>
<reference evidence="3 4" key="1">
    <citation type="submission" date="2016-10" db="EMBL/GenBank/DDBJ databases">
        <authorList>
            <person name="de Groot N.N."/>
        </authorList>
    </citation>
    <scope>NUCLEOTIDE SEQUENCE [LARGE SCALE GENOMIC DNA]</scope>
    <source>
        <strain evidence="3 4">DSM 17073</strain>
    </source>
</reference>
<reference evidence="2 5" key="2">
    <citation type="submission" date="2019-07" db="EMBL/GenBank/DDBJ databases">
        <title>Whole genome shotgun sequence of Halolactibacillus halophilus NBRC 100868.</title>
        <authorList>
            <person name="Hosoyama A."/>
            <person name="Uohara A."/>
            <person name="Ohji S."/>
            <person name="Ichikawa N."/>
        </authorList>
    </citation>
    <scope>NUCLEOTIDE SEQUENCE [LARGE SCALE GENOMIC DNA]</scope>
    <source>
        <strain evidence="2 5">NBRC 100868</strain>
    </source>
</reference>
<keyword evidence="1" id="KW-0812">Transmembrane</keyword>
<sequence length="68" mass="7777">MKFRYFLFLATLEFVLGVGIGLYSLSLGKFNVFIVALLFIVFMGAAINIVLYRYFKKVITQAEADENE</sequence>
<dbReference type="RefSeq" id="WP_089830938.1">
    <property type="nucleotide sequence ID" value="NZ_BJWI01000006.1"/>
</dbReference>
<keyword evidence="1" id="KW-1133">Transmembrane helix</keyword>
<dbReference type="AlphaFoldDB" id="A0A1I5NCW1"/>
<keyword evidence="5" id="KW-1185">Reference proteome</keyword>
<feature type="transmembrane region" description="Helical" evidence="1">
    <location>
        <begin position="30"/>
        <end position="51"/>
    </location>
</feature>
<evidence type="ECO:0000313" key="4">
    <source>
        <dbReference type="Proteomes" id="UP000242243"/>
    </source>
</evidence>
<evidence type="ECO:0000313" key="5">
    <source>
        <dbReference type="Proteomes" id="UP000321547"/>
    </source>
</evidence>
<keyword evidence="1" id="KW-0472">Membrane</keyword>
<dbReference type="EMBL" id="BJWI01000006">
    <property type="protein sequence ID" value="GEM01139.1"/>
    <property type="molecule type" value="Genomic_DNA"/>
</dbReference>
<proteinExistence type="predicted"/>
<organism evidence="3 4">
    <name type="scientific">Halolactibacillus halophilus</name>
    <dbReference type="NCBI Taxonomy" id="306540"/>
    <lineage>
        <taxon>Bacteria</taxon>
        <taxon>Bacillati</taxon>
        <taxon>Bacillota</taxon>
        <taxon>Bacilli</taxon>
        <taxon>Bacillales</taxon>
        <taxon>Bacillaceae</taxon>
        <taxon>Halolactibacillus</taxon>
    </lineage>
</organism>
<feature type="transmembrane region" description="Helical" evidence="1">
    <location>
        <begin position="5"/>
        <end position="24"/>
    </location>
</feature>
<name>A0A1I5NCW1_9BACI</name>
<dbReference type="EMBL" id="FOXC01000008">
    <property type="protein sequence ID" value="SFP19226.1"/>
    <property type="molecule type" value="Genomic_DNA"/>
</dbReference>
<dbReference type="STRING" id="306540.SAMN05421839_10882"/>
<dbReference type="OrthoDB" id="2973934at2"/>
<dbReference type="Proteomes" id="UP000242243">
    <property type="component" value="Unassembled WGS sequence"/>
</dbReference>